<dbReference type="PANTHER" id="PTHR21600">
    <property type="entry name" value="MITOCHONDRIAL RNA PSEUDOURIDINE SYNTHASE"/>
    <property type="match status" value="1"/>
</dbReference>
<reference evidence="2" key="1">
    <citation type="submission" date="2023-08" db="EMBL/GenBank/DDBJ databases">
        <authorList>
            <person name="Audoor S."/>
            <person name="Bilcke G."/>
        </authorList>
    </citation>
    <scope>NUCLEOTIDE SEQUENCE</scope>
</reference>
<dbReference type="EMBL" id="CAKOGP040001936">
    <property type="protein sequence ID" value="CAJ1957264.1"/>
    <property type="molecule type" value="Genomic_DNA"/>
</dbReference>
<dbReference type="PANTHER" id="PTHR21600:SF70">
    <property type="entry name" value="PSEUDOURIDINE SYNTHASE RSUA_RLUA-LIKE DOMAIN-CONTAINING PROTEIN"/>
    <property type="match status" value="1"/>
</dbReference>
<accession>A0AAD2FYY1</accession>
<dbReference type="Pfam" id="PF00849">
    <property type="entry name" value="PseudoU_synth_2"/>
    <property type="match status" value="1"/>
</dbReference>
<dbReference type="GO" id="GO:0003723">
    <property type="term" value="F:RNA binding"/>
    <property type="evidence" value="ECO:0007669"/>
    <property type="project" value="InterPro"/>
</dbReference>
<organism evidence="2 3">
    <name type="scientific">Cylindrotheca closterium</name>
    <dbReference type="NCBI Taxonomy" id="2856"/>
    <lineage>
        <taxon>Eukaryota</taxon>
        <taxon>Sar</taxon>
        <taxon>Stramenopiles</taxon>
        <taxon>Ochrophyta</taxon>
        <taxon>Bacillariophyta</taxon>
        <taxon>Bacillariophyceae</taxon>
        <taxon>Bacillariophycidae</taxon>
        <taxon>Bacillariales</taxon>
        <taxon>Bacillariaceae</taxon>
        <taxon>Cylindrotheca</taxon>
    </lineage>
</organism>
<dbReference type="GO" id="GO:0000455">
    <property type="term" value="P:enzyme-directed rRNA pseudouridine synthesis"/>
    <property type="evidence" value="ECO:0007669"/>
    <property type="project" value="TreeGrafter"/>
</dbReference>
<feature type="domain" description="Pseudouridine synthase RsuA/RluA-like" evidence="1">
    <location>
        <begin position="67"/>
        <end position="200"/>
    </location>
</feature>
<evidence type="ECO:0000259" key="1">
    <source>
        <dbReference type="Pfam" id="PF00849"/>
    </source>
</evidence>
<name>A0AAD2FYY1_9STRA</name>
<protein>
    <recommendedName>
        <fullName evidence="1">Pseudouridine synthase RsuA/RluA-like domain-containing protein</fullName>
    </recommendedName>
</protein>
<dbReference type="InterPro" id="IPR006145">
    <property type="entry name" value="PsdUridine_synth_RsuA/RluA"/>
</dbReference>
<dbReference type="SUPFAM" id="SSF55120">
    <property type="entry name" value="Pseudouridine synthase"/>
    <property type="match status" value="2"/>
</dbReference>
<dbReference type="InterPro" id="IPR020103">
    <property type="entry name" value="PsdUridine_synth_cat_dom_sf"/>
</dbReference>
<evidence type="ECO:0000313" key="3">
    <source>
        <dbReference type="Proteomes" id="UP001295423"/>
    </source>
</evidence>
<keyword evidence="3" id="KW-1185">Reference proteome</keyword>
<dbReference type="GO" id="GO:0009982">
    <property type="term" value="F:pseudouridine synthase activity"/>
    <property type="evidence" value="ECO:0007669"/>
    <property type="project" value="InterPro"/>
</dbReference>
<sequence>MSDVSNAKWLASKVNNLRAIAENEQLEGLDQKIYSDNPCWGSPEKCDLQHLFSKVQKKDVVIHETKNYLIFNKPPDLRMDGPYPSTVHKVLTFWFPPPSINTNNEKELLSRVSKLHQHNHVDDNALRPCHQLDYATSGILCVARTHEAASAAGVLWEGRKVSKSYLAVIHGHIKSNTSLPVLKSEVVLSTLSQVERSYRNRRGKSKSKVTFNGFMPPHAIFCKWKSVRENGKAKKKKRRRASQLSEEQWSKVWEPIEKIVPETAVAMDWKDLCKNRVEWKKTFVAAAAIHNRLLRNEREAEEPEKGEPSLPTLFMVEEDLYIFCPLAQASSDFTMKIPLSIAQLYPSVAKLGANDDEEDFKPSLTRCQIIEEVTYRGRPATKVKLWPITGRRHQLRVHTALSGHAILGDVSYSSDVNEQEATTKTRLPPRMCLHAYSLALPLLGERQDWSITTTDPFSVVEGELVIKEI</sequence>
<dbReference type="Proteomes" id="UP001295423">
    <property type="component" value="Unassembled WGS sequence"/>
</dbReference>
<dbReference type="Gene3D" id="3.30.2350.10">
    <property type="entry name" value="Pseudouridine synthase"/>
    <property type="match status" value="2"/>
</dbReference>
<comment type="caution">
    <text evidence="2">The sequence shown here is derived from an EMBL/GenBank/DDBJ whole genome shotgun (WGS) entry which is preliminary data.</text>
</comment>
<dbReference type="AlphaFoldDB" id="A0AAD2FYY1"/>
<dbReference type="InterPro" id="IPR050188">
    <property type="entry name" value="RluA_PseudoU_synthase"/>
</dbReference>
<gene>
    <name evidence="2" type="ORF">CYCCA115_LOCUS16632</name>
</gene>
<evidence type="ECO:0000313" key="2">
    <source>
        <dbReference type="EMBL" id="CAJ1957264.1"/>
    </source>
</evidence>
<proteinExistence type="predicted"/>